<reference evidence="6" key="1">
    <citation type="submission" date="2016-03" db="EMBL/GenBank/DDBJ databases">
        <title>Draft genome sequence of Rosellinia necatrix.</title>
        <authorList>
            <person name="Kanematsu S."/>
        </authorList>
    </citation>
    <scope>NUCLEOTIDE SEQUENCE [LARGE SCALE GENOMIC DNA]</scope>
    <source>
        <strain evidence="6">W97</strain>
    </source>
</reference>
<feature type="region of interest" description="Disordered" evidence="4">
    <location>
        <begin position="1218"/>
        <end position="1274"/>
    </location>
</feature>
<dbReference type="GO" id="GO:0005634">
    <property type="term" value="C:nucleus"/>
    <property type="evidence" value="ECO:0007669"/>
    <property type="project" value="TreeGrafter"/>
</dbReference>
<dbReference type="Pfam" id="PF00176">
    <property type="entry name" value="SNF2-rel_dom"/>
    <property type="match status" value="1"/>
</dbReference>
<keyword evidence="2" id="KW-0378">Hydrolase</keyword>
<dbReference type="STRING" id="77044.A0A1S7UMF7"/>
<evidence type="ECO:0000313" key="7">
    <source>
        <dbReference type="Proteomes" id="UP000054516"/>
    </source>
</evidence>
<dbReference type="InterPro" id="IPR000330">
    <property type="entry name" value="SNF2_N"/>
</dbReference>
<keyword evidence="7" id="KW-1185">Reference proteome</keyword>
<dbReference type="Gene3D" id="3.40.50.10810">
    <property type="entry name" value="Tandem AAA-ATPase domain"/>
    <property type="match status" value="1"/>
</dbReference>
<dbReference type="GO" id="GO:0005524">
    <property type="term" value="F:ATP binding"/>
    <property type="evidence" value="ECO:0007669"/>
    <property type="project" value="UniProtKB-KW"/>
</dbReference>
<dbReference type="SUPFAM" id="SSF52540">
    <property type="entry name" value="P-loop containing nucleoside triphosphate hydrolases"/>
    <property type="match status" value="2"/>
</dbReference>
<dbReference type="Gene3D" id="3.40.50.300">
    <property type="entry name" value="P-loop containing nucleotide triphosphate hydrolases"/>
    <property type="match status" value="1"/>
</dbReference>
<dbReference type="OrthoDB" id="5244662at2759"/>
<accession>A0A1S7UMF7</accession>
<evidence type="ECO:0000313" key="6">
    <source>
        <dbReference type="EMBL" id="GAP84518.1"/>
    </source>
</evidence>
<keyword evidence="1" id="KW-0547">Nucleotide-binding</keyword>
<dbReference type="GO" id="GO:0006281">
    <property type="term" value="P:DNA repair"/>
    <property type="evidence" value="ECO:0007669"/>
    <property type="project" value="TreeGrafter"/>
</dbReference>
<evidence type="ECO:0000259" key="5">
    <source>
        <dbReference type="PROSITE" id="PS51192"/>
    </source>
</evidence>
<dbReference type="GO" id="GO:0008094">
    <property type="term" value="F:ATP-dependent activity, acting on DNA"/>
    <property type="evidence" value="ECO:0007669"/>
    <property type="project" value="TreeGrafter"/>
</dbReference>
<dbReference type="InterPro" id="IPR014001">
    <property type="entry name" value="Helicase_ATP-bd"/>
</dbReference>
<feature type="compositionally biased region" description="Acidic residues" evidence="4">
    <location>
        <begin position="1224"/>
        <end position="1239"/>
    </location>
</feature>
<proteinExistence type="predicted"/>
<feature type="region of interest" description="Disordered" evidence="4">
    <location>
        <begin position="1156"/>
        <end position="1187"/>
    </location>
</feature>
<name>A0A1S7UMF7_ROSNE</name>
<dbReference type="Pfam" id="PF00271">
    <property type="entry name" value="Helicase_C"/>
    <property type="match status" value="1"/>
</dbReference>
<dbReference type="GO" id="GO:0016787">
    <property type="term" value="F:hydrolase activity"/>
    <property type="evidence" value="ECO:0007669"/>
    <property type="project" value="UniProtKB-KW"/>
</dbReference>
<sequence length="1274" mass="143591">MSERPHRPAVAEKCSATWTRKVTTELFRYPNGDQSRSSGVARSQNTGRWDPYNRFTNKEELTKFFSNYSYRRFCLIDHERYAKFAIRKTLEGHPDDSFNTTGEVLKQVPISDRSKEPGALEGLVEAIRAVGQQDVDAELTRDSAARASSKDDDNDSVQKIGAAAQAILTAGPNSLGPPINPCARYLKMTACGHYGRTNSTIWRSPFIPKLDNEDGRRGLLDHQVTAIVWILSRLFGHLPRLTYMNPAAEPPSSNITTQADISDRKRLKGPRYFGGILADSMGLGKTLIVVALINLLISQRLNVVRAQDGTSQHRPILLIAPNPTVANQWVEELEQVIDESILPRIVVSGPGLEPPSYRPRVVYLCPKTFQKWPTFLKYIWDETNTEASKVVIVMTMESWAHRTCTADGKEWSSSFTQQNRGFSLVIIDESYKVKNPSTKNWRSIYLLERQFTLLITATPCMNTLTDLFGLVRLLWTAPERYLKNHTKKWEHIELDFKELQDLDKLDDYSQSNHSQLAAGRPGLLAPLLCKSRFARTLNINLTRKYLRHFERLAMLKRSPSSYLYTDWDKTNTISLEGLFPKVENYTVDIDPGEAYENEYQEVHNELLITYLENLNDWGDRVDKPAKKTKKEDEEAKAHINSITRLLQLASSSLDVYDLNTILTQNGYSTLTDKVAEMREKEVNLLRLAQFLVLPTETKPETHVGHMGLVARNSPILRYILHYIDKNILTRGENEPIKKLLIIEQNVMVAFYYELVIQFLGINCRCLHAQLTFEERQHLVNSFNSGAPESCQIMIQMYTVGFAGTNLHKNCSRVLVASQSHSLQYQWQAIYRVIRVGQKSDVTVHRVKLKNSYHAFRESRQIEKILPELGARSQASTNGVLVQLLNLFQHEVCEAWHSLEGQKLLGERNLLMDDEDDAQYKDEASTSPASKKIKLEHESYVEAEAKFETPPIVKETPGSKPRLESNSKFPRMHSPAGSKKEGDPGPKWPMSTNPSSKRREPAPGPGPKPKPGDGSGGWFNGDRAARTDARAFLQRRTREAYYDEFVDLPRGAKGRFAHGRNALRRLLSYGACQAALDEDVTTLSAEPWTEEGLGEAAVLERALELMLRVRLGAGRDVAMLPFPIVERAPATTTTTTAASSSRRRDLRLRRLIGEARHTEQDLERGAGAGAGSAATTTPSKDLRETLRGVDVRRPLAQIERELEAQARFGDAVGARGGVRVKREEVEGEGEGEERGDDGGDDLVIVGSRRKLPLADPEDSGQYTGGKRRIKSEEWD</sequence>
<feature type="region of interest" description="Disordered" evidence="4">
    <location>
        <begin position="945"/>
        <end position="1021"/>
    </location>
</feature>
<dbReference type="EMBL" id="DF977456">
    <property type="protein sequence ID" value="GAP84518.1"/>
    <property type="molecule type" value="Genomic_DNA"/>
</dbReference>
<feature type="domain" description="Helicase ATP-binding" evidence="5">
    <location>
        <begin position="266"/>
        <end position="477"/>
    </location>
</feature>
<gene>
    <name evidence="6" type="ORF">SAMD00023353_1100390</name>
</gene>
<dbReference type="InterPro" id="IPR001650">
    <property type="entry name" value="Helicase_C-like"/>
</dbReference>
<dbReference type="Proteomes" id="UP000054516">
    <property type="component" value="Unassembled WGS sequence"/>
</dbReference>
<dbReference type="InterPro" id="IPR027417">
    <property type="entry name" value="P-loop_NTPase"/>
</dbReference>
<dbReference type="PROSITE" id="PS51192">
    <property type="entry name" value="HELICASE_ATP_BIND_1"/>
    <property type="match status" value="1"/>
</dbReference>
<keyword evidence="3" id="KW-0067">ATP-binding</keyword>
<evidence type="ECO:0000256" key="3">
    <source>
        <dbReference type="ARBA" id="ARBA00022840"/>
    </source>
</evidence>
<organism evidence="6">
    <name type="scientific">Rosellinia necatrix</name>
    <name type="common">White root-rot fungus</name>
    <dbReference type="NCBI Taxonomy" id="77044"/>
    <lineage>
        <taxon>Eukaryota</taxon>
        <taxon>Fungi</taxon>
        <taxon>Dikarya</taxon>
        <taxon>Ascomycota</taxon>
        <taxon>Pezizomycotina</taxon>
        <taxon>Sordariomycetes</taxon>
        <taxon>Xylariomycetidae</taxon>
        <taxon>Xylariales</taxon>
        <taxon>Xylariaceae</taxon>
        <taxon>Rosellinia</taxon>
    </lineage>
</organism>
<dbReference type="SMART" id="SM00487">
    <property type="entry name" value="DEXDc"/>
    <property type="match status" value="1"/>
</dbReference>
<dbReference type="InterPro" id="IPR050628">
    <property type="entry name" value="SNF2_RAD54_helicase_TF"/>
</dbReference>
<evidence type="ECO:0000256" key="2">
    <source>
        <dbReference type="ARBA" id="ARBA00022801"/>
    </source>
</evidence>
<dbReference type="PANTHER" id="PTHR45626">
    <property type="entry name" value="TRANSCRIPTION TERMINATION FACTOR 2-RELATED"/>
    <property type="match status" value="1"/>
</dbReference>
<evidence type="ECO:0000256" key="1">
    <source>
        <dbReference type="ARBA" id="ARBA00022741"/>
    </source>
</evidence>
<evidence type="ECO:0000256" key="4">
    <source>
        <dbReference type="SAM" id="MobiDB-lite"/>
    </source>
</evidence>
<dbReference type="InterPro" id="IPR038718">
    <property type="entry name" value="SNF2-like_sf"/>
</dbReference>
<dbReference type="AlphaFoldDB" id="A0A1S7UMF7"/>
<dbReference type="OMA" id="QMYTVGF"/>
<protein>
    <submittedName>
        <fullName evidence="6">Putative SNF2-like protein</fullName>
    </submittedName>
</protein>